<name>A0A951UQV3_9CYAN</name>
<sequence>MAQLTIEIPDDLAQRLAPFNDQLSELFTRLIATTLPGESSLGLGLPATAELPPTYLEVLDFLVARPTSEQLLTFKVSEQSQVRLQALLQKNRDTCLDPSETAELDVYEQLDALMTLLKARAYAATQNISDSPYSV</sequence>
<evidence type="ECO:0000313" key="2">
    <source>
        <dbReference type="Proteomes" id="UP000757435"/>
    </source>
</evidence>
<proteinExistence type="predicted"/>
<protein>
    <submittedName>
        <fullName evidence="1">Uncharacterized protein</fullName>
    </submittedName>
</protein>
<comment type="caution">
    <text evidence="1">The sequence shown here is derived from an EMBL/GenBank/DDBJ whole genome shotgun (WGS) entry which is preliminary data.</text>
</comment>
<reference evidence="1" key="2">
    <citation type="journal article" date="2022" name="Microbiol. Resour. Announc.">
        <title>Metagenome Sequencing to Explore Phylogenomics of Terrestrial Cyanobacteria.</title>
        <authorList>
            <person name="Ward R.D."/>
            <person name="Stajich J.E."/>
            <person name="Johansen J.R."/>
            <person name="Huntemann M."/>
            <person name="Clum A."/>
            <person name="Foster B."/>
            <person name="Foster B."/>
            <person name="Roux S."/>
            <person name="Palaniappan K."/>
            <person name="Varghese N."/>
            <person name="Mukherjee S."/>
            <person name="Reddy T.B.K."/>
            <person name="Daum C."/>
            <person name="Copeland A."/>
            <person name="Chen I.A."/>
            <person name="Ivanova N.N."/>
            <person name="Kyrpides N.C."/>
            <person name="Shapiro N."/>
            <person name="Eloe-Fadrosh E.A."/>
            <person name="Pietrasiak N."/>
        </authorList>
    </citation>
    <scope>NUCLEOTIDE SEQUENCE</scope>
    <source>
        <strain evidence="1">UHER 2000/2452</strain>
    </source>
</reference>
<reference evidence="1" key="1">
    <citation type="submission" date="2021-05" db="EMBL/GenBank/DDBJ databases">
        <authorList>
            <person name="Pietrasiak N."/>
            <person name="Ward R."/>
            <person name="Stajich J.E."/>
            <person name="Kurbessoian T."/>
        </authorList>
    </citation>
    <scope>NUCLEOTIDE SEQUENCE</scope>
    <source>
        <strain evidence="1">UHER 2000/2452</strain>
    </source>
</reference>
<organism evidence="1 2">
    <name type="scientific">Drouetiella hepatica Uher 2000/2452</name>
    <dbReference type="NCBI Taxonomy" id="904376"/>
    <lineage>
        <taxon>Bacteria</taxon>
        <taxon>Bacillati</taxon>
        <taxon>Cyanobacteriota</taxon>
        <taxon>Cyanophyceae</taxon>
        <taxon>Oculatellales</taxon>
        <taxon>Oculatellaceae</taxon>
        <taxon>Drouetiella</taxon>
    </lineage>
</organism>
<dbReference type="EMBL" id="JAHHHD010000026">
    <property type="protein sequence ID" value="MBW4660818.1"/>
    <property type="molecule type" value="Genomic_DNA"/>
</dbReference>
<accession>A0A951UQV3</accession>
<gene>
    <name evidence="1" type="ORF">KME15_19255</name>
</gene>
<dbReference type="Proteomes" id="UP000757435">
    <property type="component" value="Unassembled WGS sequence"/>
</dbReference>
<evidence type="ECO:0000313" key="1">
    <source>
        <dbReference type="EMBL" id="MBW4660818.1"/>
    </source>
</evidence>
<dbReference type="AlphaFoldDB" id="A0A951UQV3"/>